<reference evidence="2 3" key="1">
    <citation type="submission" date="2020-06" db="EMBL/GenBank/DDBJ databases">
        <title>Description of novel acetic acid bacteria.</title>
        <authorList>
            <person name="Sombolestani A."/>
        </authorList>
    </citation>
    <scope>NUCLEOTIDE SEQUENCE [LARGE SCALE GENOMIC DNA]</scope>
    <source>
        <strain evidence="2 3">LMG 31431</strain>
    </source>
</reference>
<gene>
    <name evidence="2" type="ORF">HUK84_03245</name>
</gene>
<organism evidence="2 3">
    <name type="scientific">Nguyenibacter vanlangensis</name>
    <dbReference type="NCBI Taxonomy" id="1216886"/>
    <lineage>
        <taxon>Bacteria</taxon>
        <taxon>Pseudomonadati</taxon>
        <taxon>Pseudomonadota</taxon>
        <taxon>Alphaproteobacteria</taxon>
        <taxon>Acetobacterales</taxon>
        <taxon>Acetobacteraceae</taxon>
        <taxon>Nguyenibacter</taxon>
    </lineage>
</organism>
<sequence length="172" mass="18129">MAEGYLGEIRIVPYLDGKVPQGWHVCDGTLLQIGQNAALYSLLGTAYGGDGRTTFALPDLRGRAPISQSDALPRGTKGGKEMISLTMTEMPAHNHTMDAYAGAASQPTTANAIYAESPATTPIYGSPTHLVSLSQGTPELVAAGAGQAHENRQPYTTLNYIICVSGMYPPHP</sequence>
<evidence type="ECO:0000259" key="1">
    <source>
        <dbReference type="Pfam" id="PF07484"/>
    </source>
</evidence>
<dbReference type="Pfam" id="PF07484">
    <property type="entry name" value="Collar"/>
    <property type="match status" value="1"/>
</dbReference>
<comment type="caution">
    <text evidence="2">The sequence shown here is derived from an EMBL/GenBank/DDBJ whole genome shotgun (WGS) entry which is preliminary data.</text>
</comment>
<name>A0A7Y7ITT6_9PROT</name>
<dbReference type="InterPro" id="IPR037053">
    <property type="entry name" value="Phage_tail_collar_dom_sf"/>
</dbReference>
<dbReference type="SUPFAM" id="SSF88874">
    <property type="entry name" value="Receptor-binding domain of short tail fibre protein gp12"/>
    <property type="match status" value="1"/>
</dbReference>
<dbReference type="RefSeq" id="WP_176638956.1">
    <property type="nucleotide sequence ID" value="NZ_JABXXP010000021.1"/>
</dbReference>
<protein>
    <submittedName>
        <fullName evidence="2">Phage tail protein</fullName>
    </submittedName>
</protein>
<dbReference type="AlphaFoldDB" id="A0A7Y7ITT6"/>
<evidence type="ECO:0000313" key="2">
    <source>
        <dbReference type="EMBL" id="NVN10172.1"/>
    </source>
</evidence>
<dbReference type="EMBL" id="JABXXP010000021">
    <property type="protein sequence ID" value="NVN10172.1"/>
    <property type="molecule type" value="Genomic_DNA"/>
</dbReference>
<evidence type="ECO:0000313" key="3">
    <source>
        <dbReference type="Proteomes" id="UP000534870"/>
    </source>
</evidence>
<feature type="domain" description="Phage tail collar" evidence="1">
    <location>
        <begin position="11"/>
        <end position="65"/>
    </location>
</feature>
<dbReference type="InterPro" id="IPR011083">
    <property type="entry name" value="Phage_tail_collar_dom"/>
</dbReference>
<accession>A0A7Y7ITT6</accession>
<dbReference type="Gene3D" id="3.90.1340.10">
    <property type="entry name" value="Phage tail collar domain"/>
    <property type="match status" value="1"/>
</dbReference>
<proteinExistence type="predicted"/>
<dbReference type="Proteomes" id="UP000534870">
    <property type="component" value="Unassembled WGS sequence"/>
</dbReference>